<comment type="caution">
    <text evidence="1">The sequence shown here is derived from an EMBL/GenBank/DDBJ whole genome shotgun (WGS) entry which is preliminary data.</text>
</comment>
<evidence type="ECO:0000313" key="1">
    <source>
        <dbReference type="EMBL" id="KAF3549818.1"/>
    </source>
</evidence>
<gene>
    <name evidence="1" type="ORF">DY000_02007119</name>
</gene>
<keyword evidence="2" id="KW-1185">Reference proteome</keyword>
<proteinExistence type="predicted"/>
<accession>A0ABQ7CDF2</accession>
<protein>
    <submittedName>
        <fullName evidence="1">Uncharacterized protein</fullName>
    </submittedName>
</protein>
<dbReference type="EMBL" id="QGKV02000832">
    <property type="protein sequence ID" value="KAF3549818.1"/>
    <property type="molecule type" value="Genomic_DNA"/>
</dbReference>
<reference evidence="1 2" key="1">
    <citation type="journal article" date="2020" name="BMC Genomics">
        <title>Intraspecific diversification of the crop wild relative Brassica cretica Lam. using demographic model selection.</title>
        <authorList>
            <person name="Kioukis A."/>
            <person name="Michalopoulou V.A."/>
            <person name="Briers L."/>
            <person name="Pirintsos S."/>
            <person name="Studholme D.J."/>
            <person name="Pavlidis P."/>
            <person name="Sarris P.F."/>
        </authorList>
    </citation>
    <scope>NUCLEOTIDE SEQUENCE [LARGE SCALE GENOMIC DNA]</scope>
    <source>
        <strain evidence="2">cv. PFS-1207/04</strain>
    </source>
</reference>
<evidence type="ECO:0000313" key="2">
    <source>
        <dbReference type="Proteomes" id="UP000266723"/>
    </source>
</evidence>
<name>A0ABQ7CDF2_BRACR</name>
<organism evidence="1 2">
    <name type="scientific">Brassica cretica</name>
    <name type="common">Mustard</name>
    <dbReference type="NCBI Taxonomy" id="69181"/>
    <lineage>
        <taxon>Eukaryota</taxon>
        <taxon>Viridiplantae</taxon>
        <taxon>Streptophyta</taxon>
        <taxon>Embryophyta</taxon>
        <taxon>Tracheophyta</taxon>
        <taxon>Spermatophyta</taxon>
        <taxon>Magnoliopsida</taxon>
        <taxon>eudicotyledons</taxon>
        <taxon>Gunneridae</taxon>
        <taxon>Pentapetalae</taxon>
        <taxon>rosids</taxon>
        <taxon>malvids</taxon>
        <taxon>Brassicales</taxon>
        <taxon>Brassicaceae</taxon>
        <taxon>Brassiceae</taxon>
        <taxon>Brassica</taxon>
    </lineage>
</organism>
<sequence>MIRAHQLHSRQGEISHLEDLLLRRAYDRQIPAITIKQIKIYAHCSTSTTLLTGSGHGLQLIRRVPSYSLKYIDTSCSLQHIDRSTICSGHVPPRTDDAYQPQSYVLPKLRAH</sequence>
<dbReference type="Proteomes" id="UP000266723">
    <property type="component" value="Unassembled WGS sequence"/>
</dbReference>